<gene>
    <name evidence="3" type="ORF">JBS370_LOCUS39080</name>
</gene>
<dbReference type="AlphaFoldDB" id="A0A820FBG3"/>
<feature type="transmembrane region" description="Helical" evidence="2">
    <location>
        <begin position="18"/>
        <end position="41"/>
    </location>
</feature>
<feature type="region of interest" description="Disordered" evidence="1">
    <location>
        <begin position="63"/>
        <end position="90"/>
    </location>
</feature>
<comment type="caution">
    <text evidence="3">The sequence shown here is derived from an EMBL/GenBank/DDBJ whole genome shotgun (WGS) entry which is preliminary data.</text>
</comment>
<feature type="compositionally biased region" description="Basic residues" evidence="1">
    <location>
        <begin position="80"/>
        <end position="90"/>
    </location>
</feature>
<evidence type="ECO:0000256" key="2">
    <source>
        <dbReference type="SAM" id="Phobius"/>
    </source>
</evidence>
<sequence>GQNFRECDHVRWNGAPSLILNIPMLFFCLFFHPMIQILFYCSCDQPLHIWNIEQHIQSIDQPIPININDDEEETSGNSGNKKRHHRPRPN</sequence>
<evidence type="ECO:0000313" key="3">
    <source>
        <dbReference type="EMBL" id="CAF4261169.1"/>
    </source>
</evidence>
<evidence type="ECO:0000313" key="4">
    <source>
        <dbReference type="Proteomes" id="UP000663836"/>
    </source>
</evidence>
<keyword evidence="2" id="KW-0812">Transmembrane</keyword>
<name>A0A820FBG3_9BILA</name>
<proteinExistence type="predicted"/>
<accession>A0A820FBG3</accession>
<organism evidence="3 4">
    <name type="scientific">Rotaria sordida</name>
    <dbReference type="NCBI Taxonomy" id="392033"/>
    <lineage>
        <taxon>Eukaryota</taxon>
        <taxon>Metazoa</taxon>
        <taxon>Spiralia</taxon>
        <taxon>Gnathifera</taxon>
        <taxon>Rotifera</taxon>
        <taxon>Eurotatoria</taxon>
        <taxon>Bdelloidea</taxon>
        <taxon>Philodinida</taxon>
        <taxon>Philodinidae</taxon>
        <taxon>Rotaria</taxon>
    </lineage>
</organism>
<keyword evidence="2" id="KW-0472">Membrane</keyword>
<protein>
    <submittedName>
        <fullName evidence="3">Uncharacterized protein</fullName>
    </submittedName>
</protein>
<dbReference type="Proteomes" id="UP000663836">
    <property type="component" value="Unassembled WGS sequence"/>
</dbReference>
<keyword evidence="2" id="KW-1133">Transmembrane helix</keyword>
<evidence type="ECO:0000256" key="1">
    <source>
        <dbReference type="SAM" id="MobiDB-lite"/>
    </source>
</evidence>
<dbReference type="EMBL" id="CAJOBD010024826">
    <property type="protein sequence ID" value="CAF4261169.1"/>
    <property type="molecule type" value="Genomic_DNA"/>
</dbReference>
<reference evidence="3" key="1">
    <citation type="submission" date="2021-02" db="EMBL/GenBank/DDBJ databases">
        <authorList>
            <person name="Nowell W R."/>
        </authorList>
    </citation>
    <scope>NUCLEOTIDE SEQUENCE</scope>
</reference>
<feature type="non-terminal residue" evidence="3">
    <location>
        <position position="1"/>
    </location>
</feature>